<dbReference type="RefSeq" id="WP_126977134.1">
    <property type="nucleotide sequence ID" value="NZ_PQSP01000001.1"/>
</dbReference>
<dbReference type="Proteomes" id="UP000286947">
    <property type="component" value="Unassembled WGS sequence"/>
</dbReference>
<reference evidence="1 2" key="1">
    <citation type="submission" date="2018-01" db="EMBL/GenBank/DDBJ databases">
        <title>Saezia sanguinis gen. nov., sp. nov., in the order Burkholderiales isolated from human blood.</title>
        <authorList>
            <person name="Medina-Pascual M.J."/>
            <person name="Valdezate S."/>
            <person name="Monzon S."/>
            <person name="Cuesta I."/>
            <person name="Carrasco G."/>
            <person name="Villalon P."/>
            <person name="Saez-Nieto J.A."/>
        </authorList>
    </citation>
    <scope>NUCLEOTIDE SEQUENCE [LARGE SCALE GENOMIC DNA]</scope>
    <source>
        <strain evidence="1 2">CNM695-12</strain>
    </source>
</reference>
<comment type="caution">
    <text evidence="1">The sequence shown here is derived from an EMBL/GenBank/DDBJ whole genome shotgun (WGS) entry which is preliminary data.</text>
</comment>
<gene>
    <name evidence="1" type="ORF">CUZ56_00082</name>
</gene>
<evidence type="ECO:0000313" key="1">
    <source>
        <dbReference type="EMBL" id="RUS67607.1"/>
    </source>
</evidence>
<evidence type="ECO:0008006" key="3">
    <source>
        <dbReference type="Google" id="ProtNLM"/>
    </source>
</evidence>
<dbReference type="PROSITE" id="PS51257">
    <property type="entry name" value="PROKAR_LIPOPROTEIN"/>
    <property type="match status" value="1"/>
</dbReference>
<protein>
    <recommendedName>
        <fullName evidence="3">Lipoprotein</fullName>
    </recommendedName>
</protein>
<evidence type="ECO:0000313" key="2">
    <source>
        <dbReference type="Proteomes" id="UP000286947"/>
    </source>
</evidence>
<accession>A0A433SFT5</accession>
<dbReference type="EMBL" id="PQSP01000001">
    <property type="protein sequence ID" value="RUS67607.1"/>
    <property type="molecule type" value="Genomic_DNA"/>
</dbReference>
<organism evidence="1 2">
    <name type="scientific">Saezia sanguinis</name>
    <dbReference type="NCBI Taxonomy" id="1965230"/>
    <lineage>
        <taxon>Bacteria</taxon>
        <taxon>Pseudomonadati</taxon>
        <taxon>Pseudomonadota</taxon>
        <taxon>Betaproteobacteria</taxon>
        <taxon>Burkholderiales</taxon>
        <taxon>Saeziaceae</taxon>
        <taxon>Saezia</taxon>
    </lineage>
</organism>
<dbReference type="AlphaFoldDB" id="A0A433SFT5"/>
<proteinExistence type="predicted"/>
<sequence length="172" mass="19284">MVMLKYGRVFILLCLANMLAGCSWLGWGRDDQTQVQTAPAAQTETMTYAYEPPATRDLSTPSNVVVAFFWDVNIRSETDGQRQEICRALNDMSALSAPELQQKRYADASGASGQWNLVQLLQAYFVPAQPVTLDFLYEDIEKPASREVIRQTLADMDDYCAGRMISPEVTGW</sequence>
<name>A0A433SFT5_9BURK</name>
<keyword evidence="2" id="KW-1185">Reference proteome</keyword>